<dbReference type="STRING" id="1237085.Ngar_c13940"/>
<evidence type="ECO:0000313" key="2">
    <source>
        <dbReference type="Proteomes" id="UP000008037"/>
    </source>
</evidence>
<dbReference type="OrthoDB" id="8243at2157"/>
<dbReference type="KEGG" id="nga:Ngar_c13940"/>
<accession>K0IAI9</accession>
<gene>
    <name evidence="1" type="ordered locus">Ngar_c13940</name>
</gene>
<dbReference type="AlphaFoldDB" id="K0IAI9"/>
<dbReference type="Proteomes" id="UP000008037">
    <property type="component" value="Chromosome"/>
</dbReference>
<keyword evidence="2" id="KW-1185">Reference proteome</keyword>
<dbReference type="GeneID" id="13797653"/>
<proteinExistence type="predicted"/>
<dbReference type="EMBL" id="CP002408">
    <property type="protein sequence ID" value="AFU58331.1"/>
    <property type="molecule type" value="Genomic_DNA"/>
</dbReference>
<sequence length="134" mass="15469">MSDGPTILWEQLKGKRVKTNDGKDLGEIKEVTQDYIRLEKGVVDKDKFWIPKYVADAYDGKVLWLLVSSDDIAKGYSYTTQPAREQYMREFETFRSTPYGQKATYLPDFEQNIRVTEERAGAQGAGYKNIRDLD</sequence>
<protein>
    <recommendedName>
        <fullName evidence="3">PRC-barrel domain-containing protein</fullName>
    </recommendedName>
</protein>
<dbReference type="InParanoid" id="K0IAI9"/>
<evidence type="ECO:0000313" key="1">
    <source>
        <dbReference type="EMBL" id="AFU58331.1"/>
    </source>
</evidence>
<dbReference type="RefSeq" id="WP_015018868.1">
    <property type="nucleotide sequence ID" value="NC_018719.1"/>
</dbReference>
<dbReference type="InterPro" id="IPR011033">
    <property type="entry name" value="PRC_barrel-like_sf"/>
</dbReference>
<name>K0IAI9_NITGG</name>
<dbReference type="SUPFAM" id="SSF50346">
    <property type="entry name" value="PRC-barrel domain"/>
    <property type="match status" value="1"/>
</dbReference>
<organism evidence="1 2">
    <name type="scientific">Nitrososphaera gargensis (strain Ga9.2)</name>
    <dbReference type="NCBI Taxonomy" id="1237085"/>
    <lineage>
        <taxon>Archaea</taxon>
        <taxon>Nitrososphaerota</taxon>
        <taxon>Nitrososphaeria</taxon>
        <taxon>Nitrososphaerales</taxon>
        <taxon>Nitrososphaeraceae</taxon>
        <taxon>Nitrososphaera</taxon>
    </lineage>
</organism>
<evidence type="ECO:0008006" key="3">
    <source>
        <dbReference type="Google" id="ProtNLM"/>
    </source>
</evidence>
<dbReference type="BioCyc" id="CNIT1237085:G1324-1392-MONOMER"/>
<reference evidence="1 2" key="1">
    <citation type="journal article" date="2012" name="Environ. Microbiol.">
        <title>The genome of the ammonia-oxidizing Candidatus Nitrososphaera gargensis: insights into metabolic versatility and environmental adaptations.</title>
        <authorList>
            <person name="Spang A."/>
            <person name="Poehlein A."/>
            <person name="Offre P."/>
            <person name="Zumbragel S."/>
            <person name="Haider S."/>
            <person name="Rychlik N."/>
            <person name="Nowka B."/>
            <person name="Schmeisser C."/>
            <person name="Lebedeva E.V."/>
            <person name="Rattei T."/>
            <person name="Bohm C."/>
            <person name="Schmid M."/>
            <person name="Galushko A."/>
            <person name="Hatzenpichler R."/>
            <person name="Weinmaier T."/>
            <person name="Daniel R."/>
            <person name="Schleper C."/>
            <person name="Spieck E."/>
            <person name="Streit W."/>
            <person name="Wagner M."/>
        </authorList>
    </citation>
    <scope>NUCLEOTIDE SEQUENCE [LARGE SCALE GENOMIC DNA]</scope>
    <source>
        <strain evidence="2">Ga9.2</strain>
    </source>
</reference>
<dbReference type="HOGENOM" id="CLU_173770_0_0_2"/>